<evidence type="ECO:0000259" key="6">
    <source>
        <dbReference type="SMART" id="SM00839"/>
    </source>
</evidence>
<sequence length="424" mass="47148">MSVQAKEIIQTEENHPLKEFQLHLREACELLHYSESVYELLAEPLRFFTVRIPVRMDNGKTEVFTGFRAQHNDAVGPTKGGIRFHPEVTADEVKALAGWMSLKCGIAELPYGGGKGGVICDPRQMSMNELERLSRGYVRAVSQIVGPTKDIPAPDVFTNPQIMAWMMDEYSEIREFESPGFITGKPLALGGSVGRETATSKGLYHIFNLISRMKGIEVGQARVIIQGFGNVGSYLAHFLHAQGAKIVGIGDANGAIFDENGLDIPHMMERRDSFGTVSHLFEKTITNRELLEQPCDILIPAALGGVITAENAERLQCKIVIEAANGPTTAEAEAILQKRDITVVPDILANSGGVIVSYFEWVQNNQGFYWDEETVDKLLREKMEASFRKAYDTMVHYQVDMRKAVYLVAVKRLAEASRVRGWVN</sequence>
<proteinExistence type="inferred from homology"/>
<dbReference type="SUPFAM" id="SSF51735">
    <property type="entry name" value="NAD(P)-binding Rossmann-fold domains"/>
    <property type="match status" value="1"/>
</dbReference>
<comment type="similarity">
    <text evidence="1 4 5">Belongs to the Glu/Leu/Phe/Val dehydrogenases family.</text>
</comment>
<evidence type="ECO:0000256" key="2">
    <source>
        <dbReference type="ARBA" id="ARBA00012896"/>
    </source>
</evidence>
<reference evidence="7 8" key="1">
    <citation type="submission" date="2021-01" db="EMBL/GenBank/DDBJ databases">
        <title>Identification of strong promoters based on the transcriptome of Brevibacillus choshinensis.</title>
        <authorList>
            <person name="Yao D."/>
            <person name="Zhang K."/>
            <person name="Wu J."/>
        </authorList>
    </citation>
    <scope>NUCLEOTIDE SEQUENCE [LARGE SCALE GENOMIC DNA]</scope>
    <source>
        <strain evidence="7 8">HPD31-SP3</strain>
    </source>
</reference>
<keyword evidence="8" id="KW-1185">Reference proteome</keyword>
<evidence type="ECO:0000313" key="8">
    <source>
        <dbReference type="Proteomes" id="UP000596248"/>
    </source>
</evidence>
<dbReference type="InterPro" id="IPR006097">
    <property type="entry name" value="Glu/Leu/Phe/Val/Trp_DH_dimer"/>
</dbReference>
<dbReference type="CDD" id="cd01076">
    <property type="entry name" value="NAD_bind_1_Glu_DH"/>
    <property type="match status" value="1"/>
</dbReference>
<dbReference type="EMBL" id="CP069127">
    <property type="protein sequence ID" value="QRG66489.1"/>
    <property type="molecule type" value="Genomic_DNA"/>
</dbReference>
<dbReference type="PIRSF" id="PIRSF000185">
    <property type="entry name" value="Glu_DH"/>
    <property type="match status" value="1"/>
</dbReference>
<dbReference type="InterPro" id="IPR006095">
    <property type="entry name" value="Glu/Leu/Phe/Val/Trp_DH"/>
</dbReference>
<dbReference type="PRINTS" id="PR00082">
    <property type="entry name" value="GLFDHDRGNASE"/>
</dbReference>
<dbReference type="Pfam" id="PF02812">
    <property type="entry name" value="ELFV_dehydrog_N"/>
    <property type="match status" value="1"/>
</dbReference>
<dbReference type="InterPro" id="IPR046346">
    <property type="entry name" value="Aminoacid_DH-like_N_sf"/>
</dbReference>
<dbReference type="InterPro" id="IPR033922">
    <property type="entry name" value="NAD_bind_Glu_DH"/>
</dbReference>
<dbReference type="Gene3D" id="3.40.50.720">
    <property type="entry name" value="NAD(P)-binding Rossmann-like Domain"/>
    <property type="match status" value="1"/>
</dbReference>
<dbReference type="Pfam" id="PF00208">
    <property type="entry name" value="ELFV_dehydrog"/>
    <property type="match status" value="1"/>
</dbReference>
<dbReference type="Proteomes" id="UP000596248">
    <property type="component" value="Chromosome"/>
</dbReference>
<dbReference type="PANTHER" id="PTHR11606:SF13">
    <property type="entry name" value="GLUTAMATE DEHYDROGENASE 1, MITOCHONDRIAL"/>
    <property type="match status" value="1"/>
</dbReference>
<dbReference type="SUPFAM" id="SSF53223">
    <property type="entry name" value="Aminoacid dehydrogenase-like, N-terminal domain"/>
    <property type="match status" value="1"/>
</dbReference>
<dbReference type="InterPro" id="IPR036291">
    <property type="entry name" value="NAD(P)-bd_dom_sf"/>
</dbReference>
<dbReference type="InterPro" id="IPR033524">
    <property type="entry name" value="Glu/Leu/Phe/Val_DH_AS"/>
</dbReference>
<organism evidence="7 8">
    <name type="scientific">Brevibacillus choshinensis</name>
    <dbReference type="NCBI Taxonomy" id="54911"/>
    <lineage>
        <taxon>Bacteria</taxon>
        <taxon>Bacillati</taxon>
        <taxon>Bacillota</taxon>
        <taxon>Bacilli</taxon>
        <taxon>Bacillales</taxon>
        <taxon>Paenibacillaceae</taxon>
        <taxon>Brevibacillus</taxon>
    </lineage>
</organism>
<dbReference type="PROSITE" id="PS00074">
    <property type="entry name" value="GLFV_DEHYDROGENASE"/>
    <property type="match status" value="1"/>
</dbReference>
<protein>
    <recommendedName>
        <fullName evidence="2 4">Glutamate dehydrogenase</fullName>
    </recommendedName>
</protein>
<dbReference type="PANTHER" id="PTHR11606">
    <property type="entry name" value="GLUTAMATE DEHYDROGENASE"/>
    <property type="match status" value="1"/>
</dbReference>
<evidence type="ECO:0000256" key="5">
    <source>
        <dbReference type="RuleBase" id="RU004417"/>
    </source>
</evidence>
<name>A0ABX7FLB9_BRECH</name>
<dbReference type="SMART" id="SM00839">
    <property type="entry name" value="ELFV_dehydrog"/>
    <property type="match status" value="1"/>
</dbReference>
<evidence type="ECO:0000256" key="1">
    <source>
        <dbReference type="ARBA" id="ARBA00006382"/>
    </source>
</evidence>
<dbReference type="Gene3D" id="3.40.50.10860">
    <property type="entry name" value="Leucine Dehydrogenase, chain A, domain 1"/>
    <property type="match status" value="1"/>
</dbReference>
<evidence type="ECO:0000256" key="4">
    <source>
        <dbReference type="PIRNR" id="PIRNR000185"/>
    </source>
</evidence>
<evidence type="ECO:0000313" key="7">
    <source>
        <dbReference type="EMBL" id="QRG66489.1"/>
    </source>
</evidence>
<dbReference type="RefSeq" id="WP_203353555.1">
    <property type="nucleotide sequence ID" value="NZ_CP069127.1"/>
</dbReference>
<dbReference type="InterPro" id="IPR006096">
    <property type="entry name" value="Glu/Leu/Phe/Val/Trp_DH_C"/>
</dbReference>
<dbReference type="Gene3D" id="1.10.8.1210">
    <property type="match status" value="2"/>
</dbReference>
<evidence type="ECO:0000256" key="3">
    <source>
        <dbReference type="ARBA" id="ARBA00023002"/>
    </source>
</evidence>
<gene>
    <name evidence="7" type="ORF">JNE38_23660</name>
</gene>
<keyword evidence="3 4" id="KW-0560">Oxidoreductase</keyword>
<dbReference type="InterPro" id="IPR014362">
    <property type="entry name" value="Glu_DH"/>
</dbReference>
<accession>A0ABX7FLB9</accession>
<feature type="domain" description="Glutamate/phenylalanine/leucine/valine/L-tryptophan dehydrogenase C-terminal" evidence="6">
    <location>
        <begin position="192"/>
        <end position="421"/>
    </location>
</feature>